<organism evidence="1 2">
    <name type="scientific">Phocaeicola plebeius</name>
    <dbReference type="NCBI Taxonomy" id="310297"/>
    <lineage>
        <taxon>Bacteria</taxon>
        <taxon>Pseudomonadati</taxon>
        <taxon>Bacteroidota</taxon>
        <taxon>Bacteroidia</taxon>
        <taxon>Bacteroidales</taxon>
        <taxon>Bacteroidaceae</taxon>
        <taxon>Phocaeicola</taxon>
    </lineage>
</organism>
<sequence length="166" mass="19269">MKHVNRLLKPLSDVPLQAYLDNRLQLFDVLEFILSQTGPAKVYVSTFSTSEEFLRRLFSLRKRQLILHSVLMADLKAAKKTVNLYTFMSSVFDDVYLTENHSKVLLIENERWMVTVVTSQNQTRGNRTECAMITTQPDLFLTLRDQFSEIINTRSIHLNGIHFSTD</sequence>
<proteinExistence type="predicted"/>
<comment type="caution">
    <text evidence="1">The sequence shown here is derived from an EMBL/GenBank/DDBJ whole genome shotgun (WGS) entry which is preliminary data.</text>
</comment>
<gene>
    <name evidence="1" type="ORF">DW035_10010</name>
</gene>
<name>A0A415J3L5_9BACT</name>
<dbReference type="AlphaFoldDB" id="A0A415J3L5"/>
<dbReference type="EMBL" id="QROI01000013">
    <property type="protein sequence ID" value="RHL14581.1"/>
    <property type="molecule type" value="Genomic_DNA"/>
</dbReference>
<dbReference type="Proteomes" id="UP000284916">
    <property type="component" value="Unassembled WGS sequence"/>
</dbReference>
<evidence type="ECO:0000313" key="2">
    <source>
        <dbReference type="Proteomes" id="UP000284916"/>
    </source>
</evidence>
<evidence type="ECO:0000313" key="1">
    <source>
        <dbReference type="EMBL" id="RHL14581.1"/>
    </source>
</evidence>
<protein>
    <submittedName>
        <fullName evidence="1">C4-dicarboxylate ABC transporter</fullName>
    </submittedName>
</protein>
<dbReference type="RefSeq" id="WP_118441652.1">
    <property type="nucleotide sequence ID" value="NZ_CBCTCL010000013.1"/>
</dbReference>
<accession>A0A415J3L5</accession>
<reference evidence="1 2" key="1">
    <citation type="submission" date="2018-08" db="EMBL/GenBank/DDBJ databases">
        <title>A genome reference for cultivated species of the human gut microbiota.</title>
        <authorList>
            <person name="Zou Y."/>
            <person name="Xue W."/>
            <person name="Luo G."/>
        </authorList>
    </citation>
    <scope>NUCLEOTIDE SEQUENCE [LARGE SCALE GENOMIC DNA]</scope>
    <source>
        <strain evidence="1 2">AF39-11</strain>
    </source>
</reference>